<protein>
    <submittedName>
        <fullName evidence="3">F-box domain-containing protein</fullName>
    </submittedName>
</protein>
<dbReference type="InterPro" id="IPR036047">
    <property type="entry name" value="F-box-like_dom_sf"/>
</dbReference>
<evidence type="ECO:0000313" key="3">
    <source>
        <dbReference type="EMBL" id="KAK8223716.1"/>
    </source>
</evidence>
<dbReference type="Gene3D" id="1.20.1280.50">
    <property type="match status" value="1"/>
</dbReference>
<organism evidence="3 4">
    <name type="scientific">Phyllosticta capitalensis</name>
    <dbReference type="NCBI Taxonomy" id="121624"/>
    <lineage>
        <taxon>Eukaryota</taxon>
        <taxon>Fungi</taxon>
        <taxon>Dikarya</taxon>
        <taxon>Ascomycota</taxon>
        <taxon>Pezizomycotina</taxon>
        <taxon>Dothideomycetes</taxon>
        <taxon>Dothideomycetes incertae sedis</taxon>
        <taxon>Botryosphaeriales</taxon>
        <taxon>Phyllostictaceae</taxon>
        <taxon>Phyllosticta</taxon>
    </lineage>
</organism>
<sequence length="288" mass="32873">MPEQIMDAPALSCLPSELLLQIFDYLATKELLRLTTVSHRVHDIIIRIIRARLDFAAHLYDHGYSLDLSSSDPVHLYMEPAMDCIPQETEDLEISDFATERQLPVDHLGQLKSRYSRFRLHRRDFESYRKRARPGDIPGSRTHPSTAEPGFTGGGRPGQGLAHQRWTVDGIFFQLCVSLCVANKRTRFKSMFYREIVRVSEEWLNASTSMLNPQVEQSPRTHLGKSESGIGQNGSILWCSGNKHLGLRLRVRPHRLTEEEKSFDVDYEEVLVRTSHLLLTFESSLVGG</sequence>
<evidence type="ECO:0000259" key="2">
    <source>
        <dbReference type="PROSITE" id="PS50181"/>
    </source>
</evidence>
<proteinExistence type="predicted"/>
<comment type="caution">
    <text evidence="3">The sequence shown here is derived from an EMBL/GenBank/DDBJ whole genome shotgun (WGS) entry which is preliminary data.</text>
</comment>
<dbReference type="PROSITE" id="PS50181">
    <property type="entry name" value="FBOX"/>
    <property type="match status" value="1"/>
</dbReference>
<reference evidence="3 4" key="1">
    <citation type="submission" date="2024-04" db="EMBL/GenBank/DDBJ databases">
        <title>Phyllosticta paracitricarpa is synonymous to the EU quarantine fungus P. citricarpa based on phylogenomic analyses.</title>
        <authorList>
            <consortium name="Lawrence Berkeley National Laboratory"/>
            <person name="Van Ingen-Buijs V.A."/>
            <person name="Van Westerhoven A.C."/>
            <person name="Haridas S."/>
            <person name="Skiadas P."/>
            <person name="Martin F."/>
            <person name="Groenewald J.Z."/>
            <person name="Crous P.W."/>
            <person name="Seidl M.F."/>
        </authorList>
    </citation>
    <scope>NUCLEOTIDE SEQUENCE [LARGE SCALE GENOMIC DNA]</scope>
    <source>
        <strain evidence="3 4">CBS 123374</strain>
    </source>
</reference>
<accession>A0ABR1Y9W5</accession>
<evidence type="ECO:0000256" key="1">
    <source>
        <dbReference type="SAM" id="MobiDB-lite"/>
    </source>
</evidence>
<feature type="domain" description="F-box" evidence="2">
    <location>
        <begin position="8"/>
        <end position="45"/>
    </location>
</feature>
<dbReference type="InterPro" id="IPR001810">
    <property type="entry name" value="F-box_dom"/>
</dbReference>
<keyword evidence="4" id="KW-1185">Reference proteome</keyword>
<dbReference type="Proteomes" id="UP001492380">
    <property type="component" value="Unassembled WGS sequence"/>
</dbReference>
<dbReference type="EMBL" id="JBBWRZ010000013">
    <property type="protein sequence ID" value="KAK8223716.1"/>
    <property type="molecule type" value="Genomic_DNA"/>
</dbReference>
<gene>
    <name evidence="3" type="ORF">HDK90DRAFT_100822</name>
</gene>
<feature type="region of interest" description="Disordered" evidence="1">
    <location>
        <begin position="131"/>
        <end position="159"/>
    </location>
</feature>
<dbReference type="CDD" id="cd09917">
    <property type="entry name" value="F-box_SF"/>
    <property type="match status" value="1"/>
</dbReference>
<evidence type="ECO:0000313" key="4">
    <source>
        <dbReference type="Proteomes" id="UP001492380"/>
    </source>
</evidence>
<dbReference type="Pfam" id="PF12937">
    <property type="entry name" value="F-box-like"/>
    <property type="match status" value="1"/>
</dbReference>
<name>A0ABR1Y9W5_9PEZI</name>
<dbReference type="SUPFAM" id="SSF81383">
    <property type="entry name" value="F-box domain"/>
    <property type="match status" value="1"/>
</dbReference>